<reference evidence="1 2" key="1">
    <citation type="journal article" date="2022" name="Front. Cell. Infect. Microbiol.">
        <title>The Genomes of Two Strains of Taenia crassiceps the Animal Model for the Study of Human Cysticercosis.</title>
        <authorList>
            <person name="Bobes R.J."/>
            <person name="Estrada K."/>
            <person name="Rios-Valencia D.G."/>
            <person name="Calderon-Gallegos A."/>
            <person name="de la Torre P."/>
            <person name="Carrero J.C."/>
            <person name="Sanchez-Flores A."/>
            <person name="Laclette J.P."/>
        </authorList>
    </citation>
    <scope>NUCLEOTIDE SEQUENCE [LARGE SCALE GENOMIC DNA]</scope>
    <source>
        <strain evidence="1">WFUcys</strain>
    </source>
</reference>
<dbReference type="Proteomes" id="UP001651158">
    <property type="component" value="Unassembled WGS sequence"/>
</dbReference>
<comment type="caution">
    <text evidence="1">The sequence shown here is derived from an EMBL/GenBank/DDBJ whole genome shotgun (WGS) entry which is preliminary data.</text>
</comment>
<sequence>MSRLDNRTQSNLETTSFSAVNYGRIVTGLTIRWETVMVREASQGDSQLFTTTYTHIPPLAQETPDDPDLPPSFRDPLRHLRLDLDKRCYHDDVIGTSNQVEERKYGSKRGRYSVHAGTRYLKRFLRTPPNRYLPIPSLIRTPYFYAYGRCPVCAGNVFPMEHFQGQGEIPQKDRASFGVVANFTKNDTLDHLEGKSRIRIDNVSWRISLHRLKSHVSVVMDGPKYFRLQHSGSEGDAKARRRYSGVTLPQPDRLFDESEAIPSFSSTRQLTSRSKSTKTRLRKTILIDLHRFSPRYQSKPQIDDFKDALPGGVILASKLKDYDCHVPLIGVDTKTTRELYTATILRDHVLNRLYHRRNFRNLPPEFKYLQKVNFLEFLQARSWMTVDSEIDRDRHFRLLTTNNSKSILNEMANHFYECDFAELHVFTNWLESAKADKTLLQLQTCKEITRLCVLLGEELSKSNLGFGRTTRMELLIVLATSINNRQLRHCLWGQVRTWLDPLIAGLFSTSKCVREETCYTLAYMFSINTLVEDVRHLLTYDIPYDVTWNVLKATDQFPEAFVTYFLLLGYILEGCPSFSILNCIMERAALCSNPLMQKRWPLLVYYAIKHWNSTYLRVDPLNPVLLIKKMTLAAMKPLTRKAAKMALLALAKKFNKSVGAVTHFNPAWTRREE</sequence>
<protein>
    <submittedName>
        <fullName evidence="1">Uncharacterized protein</fullName>
    </submittedName>
</protein>
<organism evidence="1 2">
    <name type="scientific">Taenia crassiceps</name>
    <dbReference type="NCBI Taxonomy" id="6207"/>
    <lineage>
        <taxon>Eukaryota</taxon>
        <taxon>Metazoa</taxon>
        <taxon>Spiralia</taxon>
        <taxon>Lophotrochozoa</taxon>
        <taxon>Platyhelminthes</taxon>
        <taxon>Cestoda</taxon>
        <taxon>Eucestoda</taxon>
        <taxon>Cyclophyllidea</taxon>
        <taxon>Taeniidae</taxon>
        <taxon>Taenia</taxon>
    </lineage>
</organism>
<dbReference type="EMBL" id="JAKROA010000022">
    <property type="protein sequence ID" value="KAL5102948.1"/>
    <property type="molecule type" value="Genomic_DNA"/>
</dbReference>
<evidence type="ECO:0000313" key="1">
    <source>
        <dbReference type="EMBL" id="KAL5102948.1"/>
    </source>
</evidence>
<name>A0ABR4PZV0_9CEST</name>
<evidence type="ECO:0000313" key="2">
    <source>
        <dbReference type="Proteomes" id="UP001651158"/>
    </source>
</evidence>
<accession>A0ABR4PZV0</accession>
<proteinExistence type="predicted"/>
<keyword evidence="2" id="KW-1185">Reference proteome</keyword>
<gene>
    <name evidence="1" type="ORF">TcWFU_004533</name>
</gene>